<reference evidence="2" key="1">
    <citation type="submission" date="2024-03" db="EMBL/GenBank/DDBJ databases">
        <authorList>
            <consortium name="ELIXIR-Norway"/>
            <consortium name="Elixir Norway"/>
        </authorList>
    </citation>
    <scope>NUCLEOTIDE SEQUENCE</scope>
</reference>
<name>A0ABP1AS53_9BRYO</name>
<gene>
    <name evidence="2" type="ORF">CSSPJE1EN2_LOCUS8400</name>
</gene>
<proteinExistence type="predicted"/>
<dbReference type="EMBL" id="OZ023716">
    <property type="protein sequence ID" value="CAK9865405.1"/>
    <property type="molecule type" value="Genomic_DNA"/>
</dbReference>
<dbReference type="InterPro" id="IPR041006">
    <property type="entry name" value="Morc_S5"/>
</dbReference>
<sequence>MKQQGQESWYCTTYRKTTRVSLSLTLMLTNMLFNLTTVDGTCIAQSYVAILYLQLPPDFKIILQGHEVQHHRLVDDPICPHELTCRPQGCVEHVMTESDECWRSTLCNLLMTSKELNAQPFWHLWSLACCRCRSSTGQTIARRWGMQAIRAVRRVYHLHLQGKWGVTTRRWVCTASILSPVSPEESTRFLGDGRIGTRRVASDGGVLLTYREHSLSKSHHDDVEPTAAISRIGSLSRAAGERTLQRSGQAGSNGRALMFLVSKQNLNDVSEGPE</sequence>
<evidence type="ECO:0000259" key="1">
    <source>
        <dbReference type="Pfam" id="PF17942"/>
    </source>
</evidence>
<dbReference type="Pfam" id="PF17942">
    <property type="entry name" value="Morc6_S5"/>
    <property type="match status" value="1"/>
</dbReference>
<keyword evidence="3" id="KW-1185">Reference proteome</keyword>
<organism evidence="2 3">
    <name type="scientific">Sphagnum jensenii</name>
    <dbReference type="NCBI Taxonomy" id="128206"/>
    <lineage>
        <taxon>Eukaryota</taxon>
        <taxon>Viridiplantae</taxon>
        <taxon>Streptophyta</taxon>
        <taxon>Embryophyta</taxon>
        <taxon>Bryophyta</taxon>
        <taxon>Sphagnophytina</taxon>
        <taxon>Sphagnopsida</taxon>
        <taxon>Sphagnales</taxon>
        <taxon>Sphagnaceae</taxon>
        <taxon>Sphagnum</taxon>
    </lineage>
</organism>
<dbReference type="Proteomes" id="UP001497522">
    <property type="component" value="Chromosome 15"/>
</dbReference>
<accession>A0ABP1AS53</accession>
<evidence type="ECO:0000313" key="3">
    <source>
        <dbReference type="Proteomes" id="UP001497522"/>
    </source>
</evidence>
<feature type="domain" description="Morc S5" evidence="1">
    <location>
        <begin position="45"/>
        <end position="92"/>
    </location>
</feature>
<evidence type="ECO:0000313" key="2">
    <source>
        <dbReference type="EMBL" id="CAK9865405.1"/>
    </source>
</evidence>
<protein>
    <recommendedName>
        <fullName evidence="1">Morc S5 domain-containing protein</fullName>
    </recommendedName>
</protein>